<dbReference type="AlphaFoldDB" id="C7CEK9"/>
<dbReference type="EMBL" id="FP103042">
    <property type="protein sequence ID" value="CAX25961.1"/>
    <property type="molecule type" value="Genomic_DNA"/>
</dbReference>
<sequence>MDNGDRGVMTMPQERCHFHCTDGFDVVFDLQGRTVTEEEVRPACASVAADLMQGCAAPVDWSAWIVDVHDAYGQHVMTFGFDEIANEVDIRPALAA</sequence>
<dbReference type="Pfam" id="PF21834">
    <property type="entry name" value="DUF6894"/>
    <property type="match status" value="1"/>
</dbReference>
<evidence type="ECO:0000259" key="1">
    <source>
        <dbReference type="Pfam" id="PF21834"/>
    </source>
</evidence>
<organism evidence="2 3">
    <name type="scientific">Methylorubrum extorquens (strain DSM 6343 / CIP 106787 / DM4)</name>
    <name type="common">Methylobacterium extorquens</name>
    <dbReference type="NCBI Taxonomy" id="661410"/>
    <lineage>
        <taxon>Bacteria</taxon>
        <taxon>Pseudomonadati</taxon>
        <taxon>Pseudomonadota</taxon>
        <taxon>Alphaproteobacteria</taxon>
        <taxon>Hyphomicrobiales</taxon>
        <taxon>Methylobacteriaceae</taxon>
        <taxon>Methylorubrum</taxon>
    </lineage>
</organism>
<dbReference type="HOGENOM" id="CLU_167528_1_0_5"/>
<feature type="domain" description="DUF6894" evidence="1">
    <location>
        <begin position="15"/>
        <end position="79"/>
    </location>
</feature>
<protein>
    <recommendedName>
        <fullName evidence="1">DUF6894 domain-containing protein</fullName>
    </recommendedName>
</protein>
<dbReference type="KEGG" id="mdi:METDI4330"/>
<evidence type="ECO:0000313" key="3">
    <source>
        <dbReference type="Proteomes" id="UP000008070"/>
    </source>
</evidence>
<evidence type="ECO:0000313" key="2">
    <source>
        <dbReference type="EMBL" id="CAX25961.1"/>
    </source>
</evidence>
<reference evidence="3" key="1">
    <citation type="journal article" date="2009" name="PLoS ONE">
        <title>Methylobacterium genome sequences: a reference blueprint to investigate microbial metabolism of C1 compounds from natural and industrial sources.</title>
        <authorList>
            <person name="Vuilleumier S."/>
            <person name="Chistoserdova L."/>
            <person name="Lee M.-C."/>
            <person name="Bringel F."/>
            <person name="Lajus A."/>
            <person name="Zhou Y."/>
            <person name="Gourion B."/>
            <person name="Barbe V."/>
            <person name="Chang J."/>
            <person name="Cruveiller S."/>
            <person name="Dossat C."/>
            <person name="Gillett W."/>
            <person name="Gruffaz C."/>
            <person name="Haugen E."/>
            <person name="Hourcade E."/>
            <person name="Levy R."/>
            <person name="Mangenot S."/>
            <person name="Muller E."/>
            <person name="Nadalig T."/>
            <person name="Pagni M."/>
            <person name="Penny C."/>
            <person name="Peyraud R."/>
            <person name="Robinson D.G."/>
            <person name="Roche D."/>
            <person name="Rouy Z."/>
            <person name="Saenampechek C."/>
            <person name="Salvignol G."/>
            <person name="Vallenet D."/>
            <person name="Wu Z."/>
            <person name="Marx C.J."/>
            <person name="Vorholt J.A."/>
            <person name="Olson M.V."/>
            <person name="Kaul R."/>
            <person name="Weissenbach J."/>
            <person name="Medigue C."/>
            <person name="Lidstrom M.E."/>
        </authorList>
    </citation>
    <scope>NUCLEOTIDE SEQUENCE [LARGE SCALE GENOMIC DNA]</scope>
    <source>
        <strain evidence="3">DSM 6343 / CIP 106787 / DM4</strain>
    </source>
</reference>
<dbReference type="InterPro" id="IPR054189">
    <property type="entry name" value="DUF6894"/>
</dbReference>
<accession>C7CEK9</accession>
<name>C7CEK9_METED</name>
<proteinExistence type="predicted"/>
<dbReference type="Proteomes" id="UP000008070">
    <property type="component" value="Chromosome"/>
</dbReference>
<gene>
    <name evidence="2" type="ORF">METD_I4330</name>
</gene>